<dbReference type="Proteomes" id="UP000663854">
    <property type="component" value="Unassembled WGS sequence"/>
</dbReference>
<name>A0A814MS12_9BILA</name>
<dbReference type="OrthoDB" id="10031259at2759"/>
<evidence type="ECO:0000313" key="6">
    <source>
        <dbReference type="Proteomes" id="UP000663882"/>
    </source>
</evidence>
<evidence type="ECO:0000313" key="4">
    <source>
        <dbReference type="EMBL" id="CAF1083671.1"/>
    </source>
</evidence>
<evidence type="ECO:0000256" key="1">
    <source>
        <dbReference type="SAM" id="MobiDB-lite"/>
    </source>
</evidence>
<dbReference type="Proteomes" id="UP000663870">
    <property type="component" value="Unassembled WGS sequence"/>
</dbReference>
<dbReference type="EMBL" id="CAJNOL010000331">
    <property type="protein sequence ID" value="CAF1010807.1"/>
    <property type="molecule type" value="Genomic_DNA"/>
</dbReference>
<dbReference type="AlphaFoldDB" id="A0A814MS12"/>
<gene>
    <name evidence="3" type="ORF">JXQ802_LOCUS14657</name>
    <name evidence="2" type="ORF">PYM288_LOCUS12268</name>
    <name evidence="4" type="ORF">RFH988_LOCUS18431</name>
</gene>
<feature type="region of interest" description="Disordered" evidence="1">
    <location>
        <begin position="76"/>
        <end position="117"/>
    </location>
</feature>
<comment type="caution">
    <text evidence="4">The sequence shown here is derived from an EMBL/GenBank/DDBJ whole genome shotgun (WGS) entry which is preliminary data.</text>
</comment>
<organism evidence="4 6">
    <name type="scientific">Rotaria sordida</name>
    <dbReference type="NCBI Taxonomy" id="392033"/>
    <lineage>
        <taxon>Eukaryota</taxon>
        <taxon>Metazoa</taxon>
        <taxon>Spiralia</taxon>
        <taxon>Gnathifera</taxon>
        <taxon>Rotifera</taxon>
        <taxon>Eurotatoria</taxon>
        <taxon>Bdelloidea</taxon>
        <taxon>Philodinida</taxon>
        <taxon>Philodinidae</taxon>
        <taxon>Rotaria</taxon>
    </lineage>
</organism>
<protein>
    <submittedName>
        <fullName evidence="4">Uncharacterized protein</fullName>
    </submittedName>
</protein>
<evidence type="ECO:0000313" key="2">
    <source>
        <dbReference type="EMBL" id="CAF0953863.1"/>
    </source>
</evidence>
<evidence type="ECO:0000313" key="5">
    <source>
        <dbReference type="Proteomes" id="UP000663870"/>
    </source>
</evidence>
<reference evidence="4" key="1">
    <citation type="submission" date="2021-02" db="EMBL/GenBank/DDBJ databases">
        <authorList>
            <person name="Nowell W R."/>
        </authorList>
    </citation>
    <scope>NUCLEOTIDE SEQUENCE</scope>
</reference>
<evidence type="ECO:0000313" key="3">
    <source>
        <dbReference type="EMBL" id="CAF1010807.1"/>
    </source>
</evidence>
<accession>A0A814MS12</accession>
<proteinExistence type="predicted"/>
<dbReference type="Proteomes" id="UP000663882">
    <property type="component" value="Unassembled WGS sequence"/>
</dbReference>
<dbReference type="EMBL" id="CAJNOO010001036">
    <property type="protein sequence ID" value="CAF1083671.1"/>
    <property type="molecule type" value="Genomic_DNA"/>
</dbReference>
<keyword evidence="5" id="KW-1185">Reference proteome</keyword>
<dbReference type="EMBL" id="CAJNOH010000224">
    <property type="protein sequence ID" value="CAF0953863.1"/>
    <property type="molecule type" value="Genomic_DNA"/>
</dbReference>
<sequence>MSSSTGITQHVSSIVKLNRFLILTVTLIVCCSCIYSKPIDLDQLQEYEVINSHHPIILSRSEWDLVQRAAPRLGRASPRLGRASPRLGRASPRLGRASPRLGRASPRLGRASPRLGRASPRLGRHVVDLMSRLNHLGQYYNVDDDYISNDDPYEIEYLTHEQRAAPRLGRAIKLDQHR</sequence>